<evidence type="ECO:0000313" key="1">
    <source>
        <dbReference type="EMBL" id="KAK9910969.1"/>
    </source>
</evidence>
<dbReference type="AlphaFoldDB" id="A0AAW1VVZ1"/>
<dbReference type="SUPFAM" id="SSF50129">
    <property type="entry name" value="GroES-like"/>
    <property type="match status" value="1"/>
</dbReference>
<keyword evidence="2" id="KW-1185">Reference proteome</keyword>
<comment type="caution">
    <text evidence="1">The sequence shown here is derived from an EMBL/GenBank/DDBJ whole genome shotgun (WGS) entry which is preliminary data.</text>
</comment>
<organism evidence="1 2">
    <name type="scientific">Rubus argutus</name>
    <name type="common">Southern blackberry</name>
    <dbReference type="NCBI Taxonomy" id="59490"/>
    <lineage>
        <taxon>Eukaryota</taxon>
        <taxon>Viridiplantae</taxon>
        <taxon>Streptophyta</taxon>
        <taxon>Embryophyta</taxon>
        <taxon>Tracheophyta</taxon>
        <taxon>Spermatophyta</taxon>
        <taxon>Magnoliopsida</taxon>
        <taxon>eudicotyledons</taxon>
        <taxon>Gunneridae</taxon>
        <taxon>Pentapetalae</taxon>
        <taxon>rosids</taxon>
        <taxon>fabids</taxon>
        <taxon>Rosales</taxon>
        <taxon>Rosaceae</taxon>
        <taxon>Rosoideae</taxon>
        <taxon>Rosoideae incertae sedis</taxon>
        <taxon>Rubus</taxon>
    </lineage>
</organism>
<sequence>MQLAGKVSISDSKVGLRYIVTSCRAVVLLRFGGPEVLELRPNVDVPDIKPSEVLVRSRAVSINPFDTRVSPPLHFHYASRDLIRGLLVKEPQHRLGVKRGATEIKLASVSFLIDCPY</sequence>
<dbReference type="Proteomes" id="UP001457282">
    <property type="component" value="Unassembled WGS sequence"/>
</dbReference>
<dbReference type="Gene3D" id="3.90.180.10">
    <property type="entry name" value="Medium-chain alcohol dehydrogenases, catalytic domain"/>
    <property type="match status" value="1"/>
</dbReference>
<dbReference type="InterPro" id="IPR011032">
    <property type="entry name" value="GroES-like_sf"/>
</dbReference>
<accession>A0AAW1VVZ1</accession>
<evidence type="ECO:0008006" key="3">
    <source>
        <dbReference type="Google" id="ProtNLM"/>
    </source>
</evidence>
<dbReference type="EMBL" id="JBEDUW010000007">
    <property type="protein sequence ID" value="KAK9910969.1"/>
    <property type="molecule type" value="Genomic_DNA"/>
</dbReference>
<proteinExistence type="predicted"/>
<name>A0AAW1VVZ1_RUBAR</name>
<gene>
    <name evidence="1" type="ORF">M0R45_034901</name>
</gene>
<protein>
    <recommendedName>
        <fullName evidence="3">Alcohol dehydrogenase N-terminal domain-containing protein</fullName>
    </recommendedName>
</protein>
<evidence type="ECO:0000313" key="2">
    <source>
        <dbReference type="Proteomes" id="UP001457282"/>
    </source>
</evidence>
<reference evidence="1 2" key="1">
    <citation type="journal article" date="2023" name="G3 (Bethesda)">
        <title>A chromosome-length genome assembly and annotation of blackberry (Rubus argutus, cv. 'Hillquist').</title>
        <authorList>
            <person name="Bruna T."/>
            <person name="Aryal R."/>
            <person name="Dudchenko O."/>
            <person name="Sargent D.J."/>
            <person name="Mead D."/>
            <person name="Buti M."/>
            <person name="Cavallini A."/>
            <person name="Hytonen T."/>
            <person name="Andres J."/>
            <person name="Pham M."/>
            <person name="Weisz D."/>
            <person name="Mascagni F."/>
            <person name="Usai G."/>
            <person name="Natali L."/>
            <person name="Bassil N."/>
            <person name="Fernandez G.E."/>
            <person name="Lomsadze A."/>
            <person name="Armour M."/>
            <person name="Olukolu B."/>
            <person name="Poorten T."/>
            <person name="Britton C."/>
            <person name="Davik J."/>
            <person name="Ashrafi H."/>
            <person name="Aiden E.L."/>
            <person name="Borodovsky M."/>
            <person name="Worthington M."/>
        </authorList>
    </citation>
    <scope>NUCLEOTIDE SEQUENCE [LARGE SCALE GENOMIC DNA]</scope>
    <source>
        <strain evidence="1">PI 553951</strain>
    </source>
</reference>